<evidence type="ECO:0000256" key="2">
    <source>
        <dbReference type="ARBA" id="ARBA00022980"/>
    </source>
</evidence>
<accession>A0A2G2YGT7</accession>
<dbReference type="InterPro" id="IPR001047">
    <property type="entry name" value="Ribosomal_eS8"/>
</dbReference>
<proteinExistence type="inferred from homology"/>
<dbReference type="Gramene" id="PHT68968">
    <property type="protein sequence ID" value="PHT68968"/>
    <property type="gene ID" value="T459_28455"/>
</dbReference>
<reference evidence="4 5" key="2">
    <citation type="journal article" date="2017" name="Genome Biol.">
        <title>New reference genome sequences of hot pepper reveal the massive evolution of plant disease-resistance genes by retroduplication.</title>
        <authorList>
            <person name="Kim S."/>
            <person name="Park J."/>
            <person name="Yeom S.I."/>
            <person name="Kim Y.M."/>
            <person name="Seo E."/>
            <person name="Kim K.T."/>
            <person name="Kim M.S."/>
            <person name="Lee J.M."/>
            <person name="Cheong K."/>
            <person name="Shin H.S."/>
            <person name="Kim S.B."/>
            <person name="Han K."/>
            <person name="Lee J."/>
            <person name="Park M."/>
            <person name="Lee H.A."/>
            <person name="Lee H.Y."/>
            <person name="Lee Y."/>
            <person name="Oh S."/>
            <person name="Lee J.H."/>
            <person name="Choi E."/>
            <person name="Choi E."/>
            <person name="Lee S.E."/>
            <person name="Jeon J."/>
            <person name="Kim H."/>
            <person name="Choi G."/>
            <person name="Song H."/>
            <person name="Lee J."/>
            <person name="Lee S.C."/>
            <person name="Kwon J.K."/>
            <person name="Lee H.Y."/>
            <person name="Koo N."/>
            <person name="Hong Y."/>
            <person name="Kim R.W."/>
            <person name="Kang W.H."/>
            <person name="Huh J.H."/>
            <person name="Kang B.C."/>
            <person name="Yang T.J."/>
            <person name="Lee Y.H."/>
            <person name="Bennetzen J.L."/>
            <person name="Choi D."/>
        </authorList>
    </citation>
    <scope>NUCLEOTIDE SEQUENCE [LARGE SCALE GENOMIC DNA]</scope>
    <source>
        <strain evidence="5">cv. CM334</strain>
    </source>
</reference>
<keyword evidence="5" id="KW-1185">Reference proteome</keyword>
<comment type="caution">
    <text evidence="4">The sequence shown here is derived from an EMBL/GenBank/DDBJ whole genome shotgun (WGS) entry which is preliminary data.</text>
</comment>
<organism evidence="4 5">
    <name type="scientific">Capsicum annuum</name>
    <name type="common">Capsicum pepper</name>
    <dbReference type="NCBI Taxonomy" id="4072"/>
    <lineage>
        <taxon>Eukaryota</taxon>
        <taxon>Viridiplantae</taxon>
        <taxon>Streptophyta</taxon>
        <taxon>Embryophyta</taxon>
        <taxon>Tracheophyta</taxon>
        <taxon>Spermatophyta</taxon>
        <taxon>Magnoliopsida</taxon>
        <taxon>eudicotyledons</taxon>
        <taxon>Gunneridae</taxon>
        <taxon>Pentapetalae</taxon>
        <taxon>asterids</taxon>
        <taxon>lamiids</taxon>
        <taxon>Solanales</taxon>
        <taxon>Solanaceae</taxon>
        <taxon>Solanoideae</taxon>
        <taxon>Capsiceae</taxon>
        <taxon>Capsicum</taxon>
    </lineage>
</organism>
<dbReference type="Pfam" id="PF01201">
    <property type="entry name" value="Ribosomal_S8e"/>
    <property type="match status" value="1"/>
</dbReference>
<comment type="similarity">
    <text evidence="1">Belongs to the eukaryotic ribosomal protein eS8 family.</text>
</comment>
<dbReference type="GO" id="GO:0003735">
    <property type="term" value="F:structural constituent of ribosome"/>
    <property type="evidence" value="ECO:0000318"/>
    <property type="project" value="GO_Central"/>
</dbReference>
<dbReference type="STRING" id="4072.A0A2G2YGT7"/>
<reference evidence="4 5" key="1">
    <citation type="journal article" date="2014" name="Nat. Genet.">
        <title>Genome sequence of the hot pepper provides insights into the evolution of pungency in Capsicum species.</title>
        <authorList>
            <person name="Kim S."/>
            <person name="Park M."/>
            <person name="Yeom S.I."/>
            <person name="Kim Y.M."/>
            <person name="Lee J.M."/>
            <person name="Lee H.A."/>
            <person name="Seo E."/>
            <person name="Choi J."/>
            <person name="Cheong K."/>
            <person name="Kim K.T."/>
            <person name="Jung K."/>
            <person name="Lee G.W."/>
            <person name="Oh S.K."/>
            <person name="Bae C."/>
            <person name="Kim S.B."/>
            <person name="Lee H.Y."/>
            <person name="Kim S.Y."/>
            <person name="Kim M.S."/>
            <person name="Kang B.C."/>
            <person name="Jo Y.D."/>
            <person name="Yang H.B."/>
            <person name="Jeong H.J."/>
            <person name="Kang W.H."/>
            <person name="Kwon J.K."/>
            <person name="Shin C."/>
            <person name="Lim J.Y."/>
            <person name="Park J.H."/>
            <person name="Huh J.H."/>
            <person name="Kim J.S."/>
            <person name="Kim B.D."/>
            <person name="Cohen O."/>
            <person name="Paran I."/>
            <person name="Suh M.C."/>
            <person name="Lee S.B."/>
            <person name="Kim Y.K."/>
            <person name="Shin Y."/>
            <person name="Noh S.J."/>
            <person name="Park J."/>
            <person name="Seo Y.S."/>
            <person name="Kwon S.Y."/>
            <person name="Kim H.A."/>
            <person name="Park J.M."/>
            <person name="Kim H.J."/>
            <person name="Choi S.B."/>
            <person name="Bosland P.W."/>
            <person name="Reeves G."/>
            <person name="Jo S.H."/>
            <person name="Lee B.W."/>
            <person name="Cho H.T."/>
            <person name="Choi H.S."/>
            <person name="Lee M.S."/>
            <person name="Yu Y."/>
            <person name="Do Choi Y."/>
            <person name="Park B.S."/>
            <person name="van Deynze A."/>
            <person name="Ashrafi H."/>
            <person name="Hill T."/>
            <person name="Kim W.T."/>
            <person name="Pai H.S."/>
            <person name="Ahn H.K."/>
            <person name="Yeam I."/>
            <person name="Giovannoni J.J."/>
            <person name="Rose J.K."/>
            <person name="Sorensen I."/>
            <person name="Lee S.J."/>
            <person name="Kim R.W."/>
            <person name="Choi I.Y."/>
            <person name="Choi B.S."/>
            <person name="Lim J.S."/>
            <person name="Lee Y.H."/>
            <person name="Choi D."/>
        </authorList>
    </citation>
    <scope>NUCLEOTIDE SEQUENCE [LARGE SCALE GENOMIC DNA]</scope>
    <source>
        <strain evidence="5">cv. CM334</strain>
    </source>
</reference>
<evidence type="ECO:0000256" key="3">
    <source>
        <dbReference type="ARBA" id="ARBA00023274"/>
    </source>
</evidence>
<name>A0A2G2YGT7_CAPAN</name>
<dbReference type="EMBL" id="AYRZ02000011">
    <property type="protein sequence ID" value="PHT68968.1"/>
    <property type="molecule type" value="Genomic_DNA"/>
</dbReference>
<dbReference type="PANTHER" id="PTHR10394">
    <property type="entry name" value="40S RIBOSOMAL PROTEIN S8"/>
    <property type="match status" value="1"/>
</dbReference>
<dbReference type="Gene3D" id="1.10.168.20">
    <property type="entry name" value="Ribosomal protein S8e, subdomain"/>
    <property type="match status" value="1"/>
</dbReference>
<keyword evidence="3" id="KW-0687">Ribonucleoprotein</keyword>
<dbReference type="GO" id="GO:0000462">
    <property type="term" value="P:maturation of SSU-rRNA from tricistronic rRNA transcript (SSU-rRNA, 5.8S rRNA, LSU-rRNA)"/>
    <property type="evidence" value="ECO:0000318"/>
    <property type="project" value="GO_Central"/>
</dbReference>
<dbReference type="Proteomes" id="UP000222542">
    <property type="component" value="Unassembled WGS sequence"/>
</dbReference>
<evidence type="ECO:0000256" key="1">
    <source>
        <dbReference type="ARBA" id="ARBA00005257"/>
    </source>
</evidence>
<keyword evidence="2 4" id="KW-0689">Ribosomal protein</keyword>
<dbReference type="AlphaFoldDB" id="A0A2G2YGT7"/>
<dbReference type="InterPro" id="IPR042563">
    <property type="entry name" value="Ribosomal_protein_eS8_euk"/>
</dbReference>
<gene>
    <name evidence="4" type="ORF">T459_28455</name>
</gene>
<dbReference type="GO" id="GO:0006412">
    <property type="term" value="P:translation"/>
    <property type="evidence" value="ECO:0007669"/>
    <property type="project" value="InterPro"/>
</dbReference>
<protein>
    <submittedName>
        <fullName evidence="4">40S ribosomal protein S8</fullName>
    </submittedName>
</protein>
<dbReference type="GO" id="GO:0022627">
    <property type="term" value="C:cytosolic small ribosomal subunit"/>
    <property type="evidence" value="ECO:0000318"/>
    <property type="project" value="GO_Central"/>
</dbReference>
<evidence type="ECO:0000313" key="4">
    <source>
        <dbReference type="EMBL" id="PHT68968.1"/>
    </source>
</evidence>
<evidence type="ECO:0000313" key="5">
    <source>
        <dbReference type="Proteomes" id="UP000222542"/>
    </source>
</evidence>
<dbReference type="InterPro" id="IPR022309">
    <property type="entry name" value="Ribosomal_Se8/biogenesis_NSA2"/>
</dbReference>
<sequence length="217" mass="25281">MDFKNVLKSRFEAYLDWNEDIVVPNDPDPDSNNDVTFIRNPRKVRSCGRPYINKNRSSHENTFWRGGRRWVHDYDDVYNEEKLVKENAVEKIQQYALNRISGNFCTVRLQCVHQNPKVPPSPATMGFSRNSMHKRRAAGGKQKAWRKKRKYELGRQPANTKQVPNAMTVRRIKSPRRTQSLVKSAIVQVDADPFKQWYLQHSGVEIGHKKKASTSNK</sequence>